<keyword evidence="4" id="KW-1185">Reference proteome</keyword>
<feature type="region of interest" description="Disordered" evidence="1">
    <location>
        <begin position="526"/>
        <end position="581"/>
    </location>
</feature>
<dbReference type="GO" id="GO:0005524">
    <property type="term" value="F:ATP binding"/>
    <property type="evidence" value="ECO:0007669"/>
    <property type="project" value="InterPro"/>
</dbReference>
<feature type="region of interest" description="Disordered" evidence="1">
    <location>
        <begin position="1"/>
        <end position="25"/>
    </location>
</feature>
<dbReference type="Proteomes" id="UP000007800">
    <property type="component" value="Unassembled WGS sequence"/>
</dbReference>
<organism evidence="4">
    <name type="scientific">Perkinsus marinus (strain ATCC 50983 / TXsc)</name>
    <dbReference type="NCBI Taxonomy" id="423536"/>
    <lineage>
        <taxon>Eukaryota</taxon>
        <taxon>Sar</taxon>
        <taxon>Alveolata</taxon>
        <taxon>Perkinsozoa</taxon>
        <taxon>Perkinsea</taxon>
        <taxon>Perkinsida</taxon>
        <taxon>Perkinsidae</taxon>
        <taxon>Perkinsus</taxon>
    </lineage>
</organism>
<gene>
    <name evidence="3" type="ORF">Pmar_PMAR014682</name>
</gene>
<evidence type="ECO:0000256" key="1">
    <source>
        <dbReference type="SAM" id="MobiDB-lite"/>
    </source>
</evidence>
<feature type="compositionally biased region" description="Basic and acidic residues" evidence="1">
    <location>
        <begin position="121"/>
        <end position="132"/>
    </location>
</feature>
<keyword evidence="3" id="KW-0418">Kinase</keyword>
<dbReference type="Pfam" id="PF00069">
    <property type="entry name" value="Pkinase"/>
    <property type="match status" value="1"/>
</dbReference>
<feature type="region of interest" description="Disordered" evidence="1">
    <location>
        <begin position="595"/>
        <end position="618"/>
    </location>
</feature>
<dbReference type="SMART" id="SM00220">
    <property type="entry name" value="S_TKc"/>
    <property type="match status" value="1"/>
</dbReference>
<dbReference type="InterPro" id="IPR011009">
    <property type="entry name" value="Kinase-like_dom_sf"/>
</dbReference>
<accession>C5LIR0</accession>
<feature type="compositionally biased region" description="Low complexity" evidence="1">
    <location>
        <begin position="596"/>
        <end position="605"/>
    </location>
</feature>
<feature type="compositionally biased region" description="Polar residues" evidence="1">
    <location>
        <begin position="99"/>
        <end position="117"/>
    </location>
</feature>
<proteinExistence type="predicted"/>
<evidence type="ECO:0000313" key="3">
    <source>
        <dbReference type="EMBL" id="EER03463.1"/>
    </source>
</evidence>
<dbReference type="InterPro" id="IPR000719">
    <property type="entry name" value="Prot_kinase_dom"/>
</dbReference>
<dbReference type="PROSITE" id="PS00108">
    <property type="entry name" value="PROTEIN_KINASE_ST"/>
    <property type="match status" value="1"/>
</dbReference>
<dbReference type="GO" id="GO:0004674">
    <property type="term" value="F:protein serine/threonine kinase activity"/>
    <property type="evidence" value="ECO:0007669"/>
    <property type="project" value="TreeGrafter"/>
</dbReference>
<dbReference type="InParanoid" id="C5LIR0"/>
<dbReference type="OrthoDB" id="354826at2759"/>
<evidence type="ECO:0000313" key="4">
    <source>
        <dbReference type="Proteomes" id="UP000007800"/>
    </source>
</evidence>
<feature type="compositionally biased region" description="Acidic residues" evidence="1">
    <location>
        <begin position="551"/>
        <end position="565"/>
    </location>
</feature>
<dbReference type="RefSeq" id="XP_002771647.1">
    <property type="nucleotide sequence ID" value="XM_002771601.1"/>
</dbReference>
<dbReference type="InterPro" id="IPR008271">
    <property type="entry name" value="Ser/Thr_kinase_AS"/>
</dbReference>
<dbReference type="AlphaFoldDB" id="C5LIR0"/>
<keyword evidence="3" id="KW-0808">Transferase</keyword>
<dbReference type="PANTHER" id="PTHR44329">
    <property type="entry name" value="SERINE/THREONINE-PROTEIN KINASE TNNI3K-RELATED"/>
    <property type="match status" value="1"/>
</dbReference>
<name>C5LIR0_PERM5</name>
<dbReference type="Gene3D" id="1.10.510.10">
    <property type="entry name" value="Transferase(Phosphotransferase) domain 1"/>
    <property type="match status" value="1"/>
</dbReference>
<feature type="compositionally biased region" description="Acidic residues" evidence="1">
    <location>
        <begin position="528"/>
        <end position="539"/>
    </location>
</feature>
<dbReference type="PROSITE" id="PS50011">
    <property type="entry name" value="PROTEIN_KINASE_DOM"/>
    <property type="match status" value="1"/>
</dbReference>
<feature type="compositionally biased region" description="Polar residues" evidence="1">
    <location>
        <begin position="135"/>
        <end position="157"/>
    </location>
</feature>
<reference evidence="3 4" key="1">
    <citation type="submission" date="2008-07" db="EMBL/GenBank/DDBJ databases">
        <authorList>
            <person name="El-Sayed N."/>
            <person name="Caler E."/>
            <person name="Inman J."/>
            <person name="Amedeo P."/>
            <person name="Hass B."/>
            <person name="Wortman J."/>
        </authorList>
    </citation>
    <scope>NUCLEOTIDE SEQUENCE [LARGE SCALE GENOMIC DNA]</scope>
    <source>
        <strain evidence="4">ATCC 50983 / TXsc</strain>
    </source>
</reference>
<feature type="domain" description="Protein kinase" evidence="2">
    <location>
        <begin position="650"/>
        <end position="976"/>
    </location>
</feature>
<sequence>MPVGRQVDRVAQPTAKKRRKSTHEQRDVMEDLIGRKLMMRRGNGLHNGFIRGVVIYERERLLDVIWDDGDIEFMPDYIARGNLLPGSPSEGSPAADTEGQPTTAGGKSTRTTSTGVNKIQVESKHESVDLAPKHSSAQSGDGTASSTLQPSTTSKSAGTGGKMVVVKTRHKGRKATAASECLLPELYITRETRELTTDLPHNHEGQRSWLSDDEDTILALRRIVQDSSLDHPELWSAVLRGLLRLALASQEMTYEEYSCIRKLQDIMSMSPIEELLNTSTELLTSVQYLCTIAIDVAALTNASVKFSLYDELGYGDYLLDGMPRAGDKGATLWFDGPQGFTTQEVCRAFEQRLGTGHEDGDDAVVSPTSRPGGPDLILGRVLEGLPVDETFKPLPALSSSPTKLEDPSGPLEYTLVVDSCQDATLRRYIRRSHDFMPSIEGHTVEHSIGELQKFVERKTAPRRYTDAGPLVDPEAYLRDIAITNGGIVNISSVTAGKGKQELGQIRQDGGLYYNSILIRDRLYYSDASSDDDDDQDSEDGVSQNGQPLIVNDDEDDEEDEDDSDFEGSSSSDKSQADGDETATHKVLETVLPIFWDPSLGDTPSSTPSPPETSPDILEGIQDTCKHPLDRLIIEAGKATSERSIDLDKHFEFITRIGRGSFGEVWRVKLIPNPEDYSECGALLAHPSSSDEYALKMVPEAHIDEEEGELLRTYCSAGHPCITEVLAIFYAHQRLPSRRRGSHHIERSWCCLMTVEDTSLEVLLDSRDKYVRRRLAASPAEICPNDEASFDDVPVLLDLRFTFRLLIDTAFAMMFLHTTTNNRTYVLHRDLKPANILLTKLNANESILYRARLTDFGVARANPGQDTNMTIGLGTEGYIAPEQHSIEYDRPADVWSFGVTVARICGLDSWKDVAAVSTRPTTTNQQHNPTKLAEPVVKFPPTADPFLCNLCLQCISRQPLQRPTFRDIYRALLTEYVKRELCILPSPTSV</sequence>
<dbReference type="EMBL" id="GG682243">
    <property type="protein sequence ID" value="EER03463.1"/>
    <property type="molecule type" value="Genomic_DNA"/>
</dbReference>
<dbReference type="GeneID" id="9047624"/>
<protein>
    <submittedName>
        <fullName evidence="3">Serine-threonine protein kinase, putative</fullName>
    </submittedName>
</protein>
<dbReference type="SUPFAM" id="SSF56112">
    <property type="entry name" value="Protein kinase-like (PK-like)"/>
    <property type="match status" value="1"/>
</dbReference>
<feature type="region of interest" description="Disordered" evidence="1">
    <location>
        <begin position="84"/>
        <end position="163"/>
    </location>
</feature>
<dbReference type="InterPro" id="IPR051681">
    <property type="entry name" value="Ser/Thr_Kinases-Pseudokinases"/>
</dbReference>
<evidence type="ECO:0000259" key="2">
    <source>
        <dbReference type="PROSITE" id="PS50011"/>
    </source>
</evidence>